<evidence type="ECO:0000313" key="1">
    <source>
        <dbReference type="EMBL" id="KAK3046756.1"/>
    </source>
</evidence>
<dbReference type="EMBL" id="JAWDJX010000081">
    <property type="protein sequence ID" value="KAK3046756.1"/>
    <property type="molecule type" value="Genomic_DNA"/>
</dbReference>
<proteinExistence type="predicted"/>
<name>A0AAJ0G7K9_9PEZI</name>
<dbReference type="Proteomes" id="UP001271007">
    <property type="component" value="Unassembled WGS sequence"/>
</dbReference>
<dbReference type="Pfam" id="PF14441">
    <property type="entry name" value="OTT_1508_deam"/>
    <property type="match status" value="1"/>
</dbReference>
<dbReference type="InterPro" id="IPR027796">
    <property type="entry name" value="OTT_1508_deam-like"/>
</dbReference>
<dbReference type="PANTHER" id="PTHR42037:SF1">
    <property type="match status" value="1"/>
</dbReference>
<dbReference type="PANTHER" id="PTHR42037">
    <property type="match status" value="1"/>
</dbReference>
<sequence>MACRSSALELVKDLNVSIVLLSVWKGSRAEPGFHTFWITGNKTPTSTTVEHLKWILATLRNCSLPNLEAKIFAESTTKAYHQVKKYVRRMDLFIRQLVSSEIMALPSVAAPVTAVRRLVLDSGSYSELSTAAYAFRDDPSYQLLKTAINNHPELEDLRLLRHNLGRVAAWAKAAESVAKMASELDALQSYRVQVVPSQATSPLLFPHDITIGDALQRVMRSRASSDENGFATTRLLDAFEELYKSRDLSGKVHAETAMLLHFHARHMSFFDGNPYIGCSKPSCYACDLFRQCHPMRVHVRPRSGNVWASWTPLSSDRMATIGLDTSTKTTIEEMIHRMRQKIDLDASSGLREPGRTIDSITDLSSSLPTISSVA</sequence>
<accession>A0AAJ0G7K9</accession>
<gene>
    <name evidence="1" type="ORF">LTR09_011781</name>
</gene>
<evidence type="ECO:0000313" key="2">
    <source>
        <dbReference type="Proteomes" id="UP001271007"/>
    </source>
</evidence>
<protein>
    <submittedName>
        <fullName evidence="1">Uncharacterized protein</fullName>
    </submittedName>
</protein>
<comment type="caution">
    <text evidence="1">The sequence shown here is derived from an EMBL/GenBank/DDBJ whole genome shotgun (WGS) entry which is preliminary data.</text>
</comment>
<dbReference type="AlphaFoldDB" id="A0AAJ0G7K9"/>
<organism evidence="1 2">
    <name type="scientific">Extremus antarcticus</name>
    <dbReference type="NCBI Taxonomy" id="702011"/>
    <lineage>
        <taxon>Eukaryota</taxon>
        <taxon>Fungi</taxon>
        <taxon>Dikarya</taxon>
        <taxon>Ascomycota</taxon>
        <taxon>Pezizomycotina</taxon>
        <taxon>Dothideomycetes</taxon>
        <taxon>Dothideomycetidae</taxon>
        <taxon>Mycosphaerellales</taxon>
        <taxon>Extremaceae</taxon>
        <taxon>Extremus</taxon>
    </lineage>
</organism>
<reference evidence="1" key="1">
    <citation type="submission" date="2023-04" db="EMBL/GenBank/DDBJ databases">
        <title>Black Yeasts Isolated from many extreme environments.</title>
        <authorList>
            <person name="Coleine C."/>
            <person name="Stajich J.E."/>
            <person name="Selbmann L."/>
        </authorList>
    </citation>
    <scope>NUCLEOTIDE SEQUENCE</scope>
    <source>
        <strain evidence="1">CCFEE 5312</strain>
    </source>
</reference>
<keyword evidence="2" id="KW-1185">Reference proteome</keyword>